<organism evidence="4 5">
    <name type="scientific">Oceanicella actignis</name>
    <dbReference type="NCBI Taxonomy" id="1189325"/>
    <lineage>
        <taxon>Bacteria</taxon>
        <taxon>Pseudomonadati</taxon>
        <taxon>Pseudomonadota</taxon>
        <taxon>Alphaproteobacteria</taxon>
        <taxon>Rhodobacterales</taxon>
        <taxon>Paracoccaceae</taxon>
        <taxon>Oceanicella</taxon>
    </lineage>
</organism>
<dbReference type="PIRSF" id="PIRSF009467">
    <property type="entry name" value="Ureas_acces_UreF"/>
    <property type="match status" value="1"/>
</dbReference>
<proteinExistence type="inferred from homology"/>
<name>A0A1M7TU11_9RHOB</name>
<dbReference type="Pfam" id="PF01730">
    <property type="entry name" value="UreF"/>
    <property type="match status" value="1"/>
</dbReference>
<comment type="subunit">
    <text evidence="3">UreD, UreF and UreG form a complex that acts as a GTP-hydrolysis-dependent molecular chaperone, activating the urease apoprotein by helping to assemble the nickel containing metallocenter of UreC. The UreE protein probably delivers the nickel.</text>
</comment>
<dbReference type="Proteomes" id="UP000184066">
    <property type="component" value="Unassembled WGS sequence"/>
</dbReference>
<dbReference type="PANTHER" id="PTHR33620">
    <property type="entry name" value="UREASE ACCESSORY PROTEIN F"/>
    <property type="match status" value="1"/>
</dbReference>
<dbReference type="AlphaFoldDB" id="A0A1M7TU11"/>
<keyword evidence="3" id="KW-0963">Cytoplasm</keyword>
<evidence type="ECO:0000256" key="3">
    <source>
        <dbReference type="HAMAP-Rule" id="MF_01385"/>
    </source>
</evidence>
<protein>
    <recommendedName>
        <fullName evidence="3">Urease accessory protein UreF</fullName>
    </recommendedName>
</protein>
<evidence type="ECO:0000256" key="2">
    <source>
        <dbReference type="ARBA" id="ARBA00023186"/>
    </source>
</evidence>
<dbReference type="EMBL" id="FRDL01000010">
    <property type="protein sequence ID" value="SHN74168.1"/>
    <property type="molecule type" value="Genomic_DNA"/>
</dbReference>
<dbReference type="STRING" id="1189325.SAMN04488119_101432"/>
<comment type="subcellular location">
    <subcellularLocation>
        <location evidence="3">Cytoplasm</location>
    </subcellularLocation>
</comment>
<evidence type="ECO:0000313" key="4">
    <source>
        <dbReference type="EMBL" id="SHN74168.1"/>
    </source>
</evidence>
<dbReference type="GO" id="GO:0005737">
    <property type="term" value="C:cytoplasm"/>
    <property type="evidence" value="ECO:0007669"/>
    <property type="project" value="UniProtKB-SubCell"/>
</dbReference>
<dbReference type="PANTHER" id="PTHR33620:SF1">
    <property type="entry name" value="UREASE ACCESSORY PROTEIN F"/>
    <property type="match status" value="1"/>
</dbReference>
<dbReference type="RefSeq" id="WP_370426853.1">
    <property type="nucleotide sequence ID" value="NZ_FOHL01000001.1"/>
</dbReference>
<reference evidence="4 5" key="1">
    <citation type="submission" date="2016-12" db="EMBL/GenBank/DDBJ databases">
        <authorList>
            <person name="Song W.-J."/>
            <person name="Kurnit D.M."/>
        </authorList>
    </citation>
    <scope>NUCLEOTIDE SEQUENCE [LARGE SCALE GENOMIC DNA]</scope>
    <source>
        <strain evidence="4 5">CGMCC 1.10808</strain>
    </source>
</reference>
<evidence type="ECO:0000313" key="5">
    <source>
        <dbReference type="Proteomes" id="UP000184066"/>
    </source>
</evidence>
<keyword evidence="2 3" id="KW-0143">Chaperone</keyword>
<dbReference type="InterPro" id="IPR002639">
    <property type="entry name" value="UreF"/>
</dbReference>
<evidence type="ECO:0000256" key="1">
    <source>
        <dbReference type="ARBA" id="ARBA00022988"/>
    </source>
</evidence>
<comment type="similarity">
    <text evidence="3">Belongs to the UreF family.</text>
</comment>
<accession>A0A1M7TU11</accession>
<comment type="function">
    <text evidence="3">Required for maturation of urease via the functional incorporation of the urease nickel metallocenter.</text>
</comment>
<keyword evidence="5" id="KW-1185">Reference proteome</keyword>
<dbReference type="Gene3D" id="1.10.4190.10">
    <property type="entry name" value="Urease accessory protein UreF"/>
    <property type="match status" value="1"/>
</dbReference>
<gene>
    <name evidence="3" type="primary">ureF</name>
    <name evidence="4" type="ORF">SAMN05216200_11012</name>
</gene>
<dbReference type="InterPro" id="IPR038277">
    <property type="entry name" value="UreF_sf"/>
</dbReference>
<sequence>MAIRIEQPMDAQIFLTLARWLSPAFPTGGFAFSHGLEAEAAAGRVRDAETARDWLAAVLEHGAGRNDAILLAASWRAANAQEREELADLALALAPGAERARESAAQGAAFAATLERTGEADLPPWPLPVAVGAAARGAGLPLEAVLLAYLQNFAANLATIAVRHVPLGQSAGQGILAGLAPLIARVAAEALRSCPDDLGGCALASDMASLEHETMTTRIFRS</sequence>
<dbReference type="GO" id="GO:0016151">
    <property type="term" value="F:nickel cation binding"/>
    <property type="evidence" value="ECO:0007669"/>
    <property type="project" value="UniProtKB-UniRule"/>
</dbReference>
<keyword evidence="1 3" id="KW-0996">Nickel insertion</keyword>
<dbReference type="HAMAP" id="MF_01385">
    <property type="entry name" value="UreF"/>
    <property type="match status" value="1"/>
</dbReference>